<feature type="non-terminal residue" evidence="2">
    <location>
        <position position="1"/>
    </location>
</feature>
<protein>
    <submittedName>
        <fullName evidence="2">Uncharacterized protein</fullName>
    </submittedName>
</protein>
<gene>
    <name evidence="2" type="ORF">N5I20_17820</name>
</gene>
<reference evidence="2" key="1">
    <citation type="submission" date="2022-09" db="EMBL/GenBank/DDBJ databases">
        <title>Intensive care unit water sources are persistently colonized with multi-drug resistant bacteria and are the site of extensive horizontal gene transfer of antibiotic resistance genes.</title>
        <authorList>
            <person name="Diorio-Toth L."/>
        </authorList>
    </citation>
    <scope>NUCLEOTIDE SEQUENCE</scope>
    <source>
        <strain evidence="2">GD03710</strain>
    </source>
</reference>
<evidence type="ECO:0000313" key="2">
    <source>
        <dbReference type="EMBL" id="MDH1506911.1"/>
    </source>
</evidence>
<feature type="compositionally biased region" description="Basic and acidic residues" evidence="1">
    <location>
        <begin position="108"/>
        <end position="118"/>
    </location>
</feature>
<dbReference type="AlphaFoldDB" id="A0AA42RB01"/>
<sequence length="194" mass="21798">LVKISTKCAPALELYGLWQLPSYVVADIYNDMLPDIEDIYIRVSAVTSDGDFASAVLKEWGYRPTVHDCYLKSIDLMRLDECFSDTGNSKLLLRMNKSPSEQEAQARPPKESKPNGVAERHAINREIILAAAIYAKKTWPDECGDTAKDWATTILDHEHTLFSETNDGKAILADQQIERILGSAMNYGRPYKSK</sequence>
<dbReference type="EMBL" id="JAOCIZ010000087">
    <property type="protein sequence ID" value="MDH1506911.1"/>
    <property type="molecule type" value="Genomic_DNA"/>
</dbReference>
<proteinExistence type="predicted"/>
<dbReference type="Proteomes" id="UP001161704">
    <property type="component" value="Unassembled WGS sequence"/>
</dbReference>
<organism evidence="2 3">
    <name type="scientific">Aeromonas caviae</name>
    <name type="common">Aeromonas punctata</name>
    <dbReference type="NCBI Taxonomy" id="648"/>
    <lineage>
        <taxon>Bacteria</taxon>
        <taxon>Pseudomonadati</taxon>
        <taxon>Pseudomonadota</taxon>
        <taxon>Gammaproteobacteria</taxon>
        <taxon>Aeromonadales</taxon>
        <taxon>Aeromonadaceae</taxon>
        <taxon>Aeromonas</taxon>
    </lineage>
</organism>
<evidence type="ECO:0000313" key="3">
    <source>
        <dbReference type="Proteomes" id="UP001161704"/>
    </source>
</evidence>
<evidence type="ECO:0000256" key="1">
    <source>
        <dbReference type="SAM" id="MobiDB-lite"/>
    </source>
</evidence>
<feature type="region of interest" description="Disordered" evidence="1">
    <location>
        <begin position="97"/>
        <end position="118"/>
    </location>
</feature>
<comment type="caution">
    <text evidence="2">The sequence shown here is derived from an EMBL/GenBank/DDBJ whole genome shotgun (WGS) entry which is preliminary data.</text>
</comment>
<accession>A0AA42RB01</accession>
<name>A0AA42RB01_AERCA</name>